<protein>
    <submittedName>
        <fullName evidence="2">Uncharacterized protein</fullName>
    </submittedName>
</protein>
<comment type="caution">
    <text evidence="2">The sequence shown here is derived from an EMBL/GenBank/DDBJ whole genome shotgun (WGS) entry which is preliminary data.</text>
</comment>
<reference evidence="2 3" key="1">
    <citation type="journal article" date="2024" name="bioRxiv">
        <title>Comparative genomics of Cryptococcus and Kwoniella reveals pathogenesis evolution and contrasting karyotype dynamics via intercentromeric recombination or chromosome fusion.</title>
        <authorList>
            <person name="Coelho M.A."/>
            <person name="David-Palma M."/>
            <person name="Shea T."/>
            <person name="Bowers K."/>
            <person name="McGinley-Smith S."/>
            <person name="Mohammad A.W."/>
            <person name="Gnirke A."/>
            <person name="Yurkov A.M."/>
            <person name="Nowrousian M."/>
            <person name="Sun S."/>
            <person name="Cuomo C.A."/>
            <person name="Heitman J."/>
        </authorList>
    </citation>
    <scope>NUCLEOTIDE SEQUENCE [LARGE SCALE GENOMIC DNA]</scope>
    <source>
        <strain evidence="2 3">CBS 13917</strain>
    </source>
</reference>
<keyword evidence="3" id="KW-1185">Reference proteome</keyword>
<dbReference type="GeneID" id="92182571"/>
<organism evidence="2 3">
    <name type="scientific">Kwoniella newhampshirensis</name>
    <dbReference type="NCBI Taxonomy" id="1651941"/>
    <lineage>
        <taxon>Eukaryota</taxon>
        <taxon>Fungi</taxon>
        <taxon>Dikarya</taxon>
        <taxon>Basidiomycota</taxon>
        <taxon>Agaricomycotina</taxon>
        <taxon>Tremellomycetes</taxon>
        <taxon>Tremellales</taxon>
        <taxon>Cryptococcaceae</taxon>
        <taxon>Kwoniella</taxon>
    </lineage>
</organism>
<dbReference type="AlphaFoldDB" id="A0AAW0YH52"/>
<dbReference type="RefSeq" id="XP_066800973.1">
    <property type="nucleotide sequence ID" value="XM_066948405.1"/>
</dbReference>
<sequence>MPSIFSLGNEYIGGEEEVCEADPRLGGGPRAYMPSLLPTRPSAKEIVDVVYRDSSDETSGRNTASESEGDVFGSTNASDPATGSLHLPSARSSWPSLRRRSATDEEGTSDARPYDPSSRYDSQGF</sequence>
<proteinExistence type="predicted"/>
<gene>
    <name evidence="2" type="ORF">IAR55_005313</name>
</gene>
<dbReference type="KEGG" id="kne:92182571"/>
<feature type="region of interest" description="Disordered" evidence="1">
    <location>
        <begin position="52"/>
        <end position="125"/>
    </location>
</feature>
<accession>A0AAW0YH52</accession>
<dbReference type="EMBL" id="JBCAWK010000010">
    <property type="protein sequence ID" value="KAK8847455.1"/>
    <property type="molecule type" value="Genomic_DNA"/>
</dbReference>
<name>A0AAW0YH52_9TREE</name>
<dbReference type="Proteomes" id="UP001388673">
    <property type="component" value="Unassembled WGS sequence"/>
</dbReference>
<evidence type="ECO:0000313" key="2">
    <source>
        <dbReference type="EMBL" id="KAK8847455.1"/>
    </source>
</evidence>
<feature type="region of interest" description="Disordered" evidence="1">
    <location>
        <begin position="20"/>
        <end position="39"/>
    </location>
</feature>
<evidence type="ECO:0000256" key="1">
    <source>
        <dbReference type="SAM" id="MobiDB-lite"/>
    </source>
</evidence>
<evidence type="ECO:0000313" key="3">
    <source>
        <dbReference type="Proteomes" id="UP001388673"/>
    </source>
</evidence>